<gene>
    <name evidence="1" type="ORF">J1N35_043683</name>
</gene>
<sequence length="134" mass="15640">MGNGSKDEIDERLKTLHFQEQNLNETIPSSSTQFQWVRQDVEEYIYESCTKSGGRHKTRRRTLLKDLYNLNFVEHVKVSRNSHGQPIGSEAQILVRYLGIIARNANLLPINYESWYHMPHSNKNQALDNIKVIK</sequence>
<comment type="caution">
    <text evidence="1">The sequence shown here is derived from an EMBL/GenBank/DDBJ whole genome shotgun (WGS) entry which is preliminary data.</text>
</comment>
<dbReference type="PANTHER" id="PTHR33144">
    <property type="entry name" value="OS10G0409366 PROTEIN-RELATED"/>
    <property type="match status" value="1"/>
</dbReference>
<proteinExistence type="predicted"/>
<evidence type="ECO:0000313" key="1">
    <source>
        <dbReference type="EMBL" id="KAH1031509.1"/>
    </source>
</evidence>
<organism evidence="1 2">
    <name type="scientific">Gossypium stocksii</name>
    <dbReference type="NCBI Taxonomy" id="47602"/>
    <lineage>
        <taxon>Eukaryota</taxon>
        <taxon>Viridiplantae</taxon>
        <taxon>Streptophyta</taxon>
        <taxon>Embryophyta</taxon>
        <taxon>Tracheophyta</taxon>
        <taxon>Spermatophyta</taxon>
        <taxon>Magnoliopsida</taxon>
        <taxon>eudicotyledons</taxon>
        <taxon>Gunneridae</taxon>
        <taxon>Pentapetalae</taxon>
        <taxon>rosids</taxon>
        <taxon>malvids</taxon>
        <taxon>Malvales</taxon>
        <taxon>Malvaceae</taxon>
        <taxon>Malvoideae</taxon>
        <taxon>Gossypium</taxon>
    </lineage>
</organism>
<dbReference type="EMBL" id="JAIQCV010000013">
    <property type="protein sequence ID" value="KAH1031509.1"/>
    <property type="molecule type" value="Genomic_DNA"/>
</dbReference>
<reference evidence="1 2" key="1">
    <citation type="journal article" date="2021" name="Plant Biotechnol. J.">
        <title>Multi-omics assisted identification of the key and species-specific regulatory components of drought-tolerant mechanisms in Gossypium stocksii.</title>
        <authorList>
            <person name="Yu D."/>
            <person name="Ke L."/>
            <person name="Zhang D."/>
            <person name="Wu Y."/>
            <person name="Sun Y."/>
            <person name="Mei J."/>
            <person name="Sun J."/>
            <person name="Sun Y."/>
        </authorList>
    </citation>
    <scope>NUCLEOTIDE SEQUENCE [LARGE SCALE GENOMIC DNA]</scope>
    <source>
        <strain evidence="2">cv. E1</strain>
        <tissue evidence="1">Leaf</tissue>
    </source>
</reference>
<protein>
    <submittedName>
        <fullName evidence="1">Uncharacterized protein</fullName>
    </submittedName>
</protein>
<dbReference type="Proteomes" id="UP000828251">
    <property type="component" value="Unassembled WGS sequence"/>
</dbReference>
<dbReference type="OrthoDB" id="1734008at2759"/>
<evidence type="ECO:0000313" key="2">
    <source>
        <dbReference type="Proteomes" id="UP000828251"/>
    </source>
</evidence>
<accession>A0A9D3U7X0</accession>
<keyword evidence="2" id="KW-1185">Reference proteome</keyword>
<dbReference type="AlphaFoldDB" id="A0A9D3U7X0"/>
<name>A0A9D3U7X0_9ROSI</name>
<dbReference type="PANTHER" id="PTHR33144:SF46">
    <property type="entry name" value="OS04G0610000 PROTEIN"/>
    <property type="match status" value="1"/>
</dbReference>